<dbReference type="CDD" id="cd00685">
    <property type="entry name" value="Trans_IPPS_HT"/>
    <property type="match status" value="1"/>
</dbReference>
<evidence type="ECO:0000256" key="2">
    <source>
        <dbReference type="ARBA" id="ARBA00006706"/>
    </source>
</evidence>
<protein>
    <recommendedName>
        <fullName evidence="9">Polyprenyl synthetase</fullName>
    </recommendedName>
</protein>
<dbReference type="SFLD" id="SFLDG01017">
    <property type="entry name" value="Polyprenyl_Transferase_Like"/>
    <property type="match status" value="1"/>
</dbReference>
<dbReference type="Gene3D" id="1.10.600.10">
    <property type="entry name" value="Farnesyl Diphosphate Synthase"/>
    <property type="match status" value="1"/>
</dbReference>
<keyword evidence="4" id="KW-0479">Metal-binding</keyword>
<evidence type="ECO:0000313" key="7">
    <source>
        <dbReference type="EMBL" id="OGK44818.1"/>
    </source>
</evidence>
<keyword evidence="3 6" id="KW-0808">Transferase</keyword>
<dbReference type="PROSITE" id="PS00444">
    <property type="entry name" value="POLYPRENYL_SYNTHASE_2"/>
    <property type="match status" value="1"/>
</dbReference>
<sequence>MKQKLALDYLETYNIKVAPLWENYFRVKIKESKKIGVYASDLLTRFTKMAVLGKKVRGALMVLGYQIAEGRNMTSIYEASLFIELMHTGLLIHDDIMDNSDFRRGLPSLHKQYYPSHLGKSMAINAGDIAFYLSWEKLMTSDFPKDKLTLAGKIYSEYLLKVIYGQILDISKINVEHESEKVILNMLRYKTAEYTGVFPLLIGAILGGMKDLEKIDKLKKYGVSLGWAFQIQDDILGLYGNEEKTGKPVGSDLKEGKRTLFTYYVLKHGNAKQKEYILSILGNKKISKDDITKAQELLKEVGAYEYVVNLGRSYVKEGKEAIRAITSDKKLQNILRSLIKYIMERTR</sequence>
<dbReference type="Proteomes" id="UP000178040">
    <property type="component" value="Unassembled WGS sequence"/>
</dbReference>
<reference evidence="7 8" key="1">
    <citation type="journal article" date="2016" name="Nat. Commun.">
        <title>Thousands of microbial genomes shed light on interconnected biogeochemical processes in an aquifer system.</title>
        <authorList>
            <person name="Anantharaman K."/>
            <person name="Brown C.T."/>
            <person name="Hug L.A."/>
            <person name="Sharon I."/>
            <person name="Castelle C.J."/>
            <person name="Probst A.J."/>
            <person name="Thomas B.C."/>
            <person name="Singh A."/>
            <person name="Wilkins M.J."/>
            <person name="Karaoz U."/>
            <person name="Brodie E.L."/>
            <person name="Williams K.H."/>
            <person name="Hubbard S.S."/>
            <person name="Banfield J.F."/>
        </authorList>
    </citation>
    <scope>NUCLEOTIDE SEQUENCE [LARGE SCALE GENOMIC DNA]</scope>
</reference>
<dbReference type="AlphaFoldDB" id="A0A1F7IN49"/>
<dbReference type="GO" id="GO:0008299">
    <property type="term" value="P:isoprenoid biosynthetic process"/>
    <property type="evidence" value="ECO:0007669"/>
    <property type="project" value="InterPro"/>
</dbReference>
<evidence type="ECO:0000256" key="4">
    <source>
        <dbReference type="ARBA" id="ARBA00022723"/>
    </source>
</evidence>
<evidence type="ECO:0000256" key="6">
    <source>
        <dbReference type="RuleBase" id="RU004466"/>
    </source>
</evidence>
<dbReference type="SFLD" id="SFLDS00005">
    <property type="entry name" value="Isoprenoid_Synthase_Type_I"/>
    <property type="match status" value="1"/>
</dbReference>
<proteinExistence type="inferred from homology"/>
<dbReference type="InterPro" id="IPR008949">
    <property type="entry name" value="Isoprenoid_synthase_dom_sf"/>
</dbReference>
<name>A0A1F7IN49_9BACT</name>
<dbReference type="GO" id="GO:0004659">
    <property type="term" value="F:prenyltransferase activity"/>
    <property type="evidence" value="ECO:0007669"/>
    <property type="project" value="InterPro"/>
</dbReference>
<dbReference type="PANTHER" id="PTHR12001:SF85">
    <property type="entry name" value="SHORT CHAIN ISOPRENYL DIPHOSPHATE SYNTHASE"/>
    <property type="match status" value="1"/>
</dbReference>
<evidence type="ECO:0000313" key="8">
    <source>
        <dbReference type="Proteomes" id="UP000178040"/>
    </source>
</evidence>
<comment type="similarity">
    <text evidence="2 6">Belongs to the FPP/GGPP synthase family.</text>
</comment>
<dbReference type="PANTHER" id="PTHR12001">
    <property type="entry name" value="GERANYLGERANYL PYROPHOSPHATE SYNTHASE"/>
    <property type="match status" value="1"/>
</dbReference>
<evidence type="ECO:0000256" key="3">
    <source>
        <dbReference type="ARBA" id="ARBA00022679"/>
    </source>
</evidence>
<dbReference type="InterPro" id="IPR033749">
    <property type="entry name" value="Polyprenyl_synt_CS"/>
</dbReference>
<dbReference type="GO" id="GO:0046872">
    <property type="term" value="F:metal ion binding"/>
    <property type="evidence" value="ECO:0007669"/>
    <property type="project" value="UniProtKB-KW"/>
</dbReference>
<keyword evidence="5" id="KW-0460">Magnesium</keyword>
<evidence type="ECO:0000256" key="1">
    <source>
        <dbReference type="ARBA" id="ARBA00001946"/>
    </source>
</evidence>
<evidence type="ECO:0000256" key="5">
    <source>
        <dbReference type="ARBA" id="ARBA00022842"/>
    </source>
</evidence>
<organism evidence="7 8">
    <name type="scientific">Candidatus Roizmanbacteria bacterium RIFCSPLOWO2_01_FULL_37_16</name>
    <dbReference type="NCBI Taxonomy" id="1802058"/>
    <lineage>
        <taxon>Bacteria</taxon>
        <taxon>Candidatus Roizmaniibacteriota</taxon>
    </lineage>
</organism>
<dbReference type="Pfam" id="PF00348">
    <property type="entry name" value="polyprenyl_synt"/>
    <property type="match status" value="1"/>
</dbReference>
<dbReference type="SUPFAM" id="SSF48576">
    <property type="entry name" value="Terpenoid synthases"/>
    <property type="match status" value="1"/>
</dbReference>
<dbReference type="PROSITE" id="PS00723">
    <property type="entry name" value="POLYPRENYL_SYNTHASE_1"/>
    <property type="match status" value="1"/>
</dbReference>
<dbReference type="InterPro" id="IPR000092">
    <property type="entry name" value="Polyprenyl_synt"/>
</dbReference>
<comment type="caution">
    <text evidence="7">The sequence shown here is derived from an EMBL/GenBank/DDBJ whole genome shotgun (WGS) entry which is preliminary data.</text>
</comment>
<accession>A0A1F7IN49</accession>
<comment type="cofactor">
    <cofactor evidence="1">
        <name>Mg(2+)</name>
        <dbReference type="ChEBI" id="CHEBI:18420"/>
    </cofactor>
</comment>
<evidence type="ECO:0008006" key="9">
    <source>
        <dbReference type="Google" id="ProtNLM"/>
    </source>
</evidence>
<gene>
    <name evidence="7" type="ORF">A3B40_05225</name>
</gene>
<dbReference type="EMBL" id="MGAI01000021">
    <property type="protein sequence ID" value="OGK44818.1"/>
    <property type="molecule type" value="Genomic_DNA"/>
</dbReference>